<dbReference type="Proteomes" id="UP001055336">
    <property type="component" value="Chromosome"/>
</dbReference>
<keyword evidence="1" id="KW-0812">Transmembrane</keyword>
<protein>
    <recommendedName>
        <fullName evidence="4">Transmembrane protein</fullName>
    </recommendedName>
</protein>
<keyword evidence="3" id="KW-1185">Reference proteome</keyword>
<evidence type="ECO:0000256" key="1">
    <source>
        <dbReference type="SAM" id="Phobius"/>
    </source>
</evidence>
<keyword evidence="1" id="KW-1133">Transmembrane helix</keyword>
<evidence type="ECO:0000313" key="2">
    <source>
        <dbReference type="EMBL" id="UMB70149.1"/>
    </source>
</evidence>
<reference evidence="2" key="1">
    <citation type="submission" date="2022-08" db="EMBL/GenBank/DDBJ databases">
        <title>Whole genome sequencing of non-tuberculosis mycobacteria type-strains.</title>
        <authorList>
            <person name="Igarashi Y."/>
            <person name="Osugi A."/>
            <person name="Mitarai S."/>
        </authorList>
    </citation>
    <scope>NUCLEOTIDE SEQUENCE</scope>
    <source>
        <strain evidence="2">DSM 45127</strain>
    </source>
</reference>
<accession>A0ABY3VRL8</accession>
<organism evidence="2 3">
    <name type="scientific">Mycobacterium paraterrae</name>
    <dbReference type="NCBI Taxonomy" id="577492"/>
    <lineage>
        <taxon>Bacteria</taxon>
        <taxon>Bacillati</taxon>
        <taxon>Actinomycetota</taxon>
        <taxon>Actinomycetes</taxon>
        <taxon>Mycobacteriales</taxon>
        <taxon>Mycobacteriaceae</taxon>
        <taxon>Mycobacterium</taxon>
    </lineage>
</organism>
<sequence length="170" mass="19024">MSQPQQQPSYPPPPVEPIFQVRTVKHTGALIFWMNQRFTTTGSYAQCEAAINAAQQHCMLAGWWSLASILWNPISLSQNASARKNLRLQGQQAHDYAAWWTTYYGGGPYHPVWSPPPPQPGLRKWWLWLPLAFIGLFIAFVAVVGNTGSADHHKHGHDWTPSPSTSTPVP</sequence>
<evidence type="ECO:0000313" key="3">
    <source>
        <dbReference type="Proteomes" id="UP001055336"/>
    </source>
</evidence>
<name>A0ABY3VRL8_9MYCO</name>
<gene>
    <name evidence="2" type="ORF">MKK62_02070</name>
</gene>
<evidence type="ECO:0008006" key="4">
    <source>
        <dbReference type="Google" id="ProtNLM"/>
    </source>
</evidence>
<proteinExistence type="predicted"/>
<dbReference type="RefSeq" id="WP_240261875.1">
    <property type="nucleotide sequence ID" value="NZ_CP092488.2"/>
</dbReference>
<dbReference type="EMBL" id="CP092488">
    <property type="protein sequence ID" value="UMB70149.1"/>
    <property type="molecule type" value="Genomic_DNA"/>
</dbReference>
<keyword evidence="1" id="KW-0472">Membrane</keyword>
<feature type="transmembrane region" description="Helical" evidence="1">
    <location>
        <begin position="125"/>
        <end position="145"/>
    </location>
</feature>